<keyword evidence="2" id="KW-0012">Acyltransferase</keyword>
<dbReference type="HOGENOM" id="CLU_013985_34_7_11"/>
<accession>A4XCH2</accession>
<keyword evidence="1 4" id="KW-0808">Transferase</keyword>
<dbReference type="PATRIC" id="fig|369723.5.peg.4344"/>
<sequence length="157" mass="17712">MNSPVVFRATAAHAEAVGRMLFDFNTEFETSGPEATQLGNRFTRLLERDDVIVLVAGSDRDPTGFAFLTLRPTVYYDGPLAQLEELYVRPARRDQGIGIALLRTAIHLVREHDGGEIQINVDEVDADTRRFYERHGFTNIEAGTESRMLCYIQQLHA</sequence>
<evidence type="ECO:0000259" key="3">
    <source>
        <dbReference type="PROSITE" id="PS51186"/>
    </source>
</evidence>
<evidence type="ECO:0000313" key="5">
    <source>
        <dbReference type="Proteomes" id="UP000000235"/>
    </source>
</evidence>
<dbReference type="GO" id="GO:0016747">
    <property type="term" value="F:acyltransferase activity, transferring groups other than amino-acyl groups"/>
    <property type="evidence" value="ECO:0007669"/>
    <property type="project" value="InterPro"/>
</dbReference>
<dbReference type="STRING" id="369723.Strop_4201"/>
<gene>
    <name evidence="4" type="ordered locus">Strop_4201</name>
</gene>
<dbReference type="EMBL" id="CP000667">
    <property type="protein sequence ID" value="ABP56629.1"/>
    <property type="molecule type" value="Genomic_DNA"/>
</dbReference>
<dbReference type="AlphaFoldDB" id="A4XCH2"/>
<name>A4XCH2_SALTO</name>
<dbReference type="Proteomes" id="UP000000235">
    <property type="component" value="Chromosome"/>
</dbReference>
<dbReference type="Pfam" id="PF00583">
    <property type="entry name" value="Acetyltransf_1"/>
    <property type="match status" value="1"/>
</dbReference>
<dbReference type="KEGG" id="stp:Strop_4201"/>
<organism evidence="4 5">
    <name type="scientific">Salinispora tropica (strain ATCC BAA-916 / DSM 44818 / JCM 13857 / NBRC 105044 / CNB-440)</name>
    <dbReference type="NCBI Taxonomy" id="369723"/>
    <lineage>
        <taxon>Bacteria</taxon>
        <taxon>Bacillati</taxon>
        <taxon>Actinomycetota</taxon>
        <taxon>Actinomycetes</taxon>
        <taxon>Micromonosporales</taxon>
        <taxon>Micromonosporaceae</taxon>
        <taxon>Salinispora</taxon>
    </lineage>
</organism>
<dbReference type="InterPro" id="IPR016181">
    <property type="entry name" value="Acyl_CoA_acyltransferase"/>
</dbReference>
<keyword evidence="5" id="KW-1185">Reference proteome</keyword>
<feature type="domain" description="N-acetyltransferase" evidence="3">
    <location>
        <begin position="4"/>
        <end position="153"/>
    </location>
</feature>
<evidence type="ECO:0000256" key="2">
    <source>
        <dbReference type="ARBA" id="ARBA00023315"/>
    </source>
</evidence>
<dbReference type="PANTHER" id="PTHR43877">
    <property type="entry name" value="AMINOALKYLPHOSPHONATE N-ACETYLTRANSFERASE-RELATED-RELATED"/>
    <property type="match status" value="1"/>
</dbReference>
<evidence type="ECO:0000256" key="1">
    <source>
        <dbReference type="ARBA" id="ARBA00022679"/>
    </source>
</evidence>
<protein>
    <submittedName>
        <fullName evidence="4">GCN5-related N-acetyltransferase</fullName>
    </submittedName>
</protein>
<dbReference type="CDD" id="cd04301">
    <property type="entry name" value="NAT_SF"/>
    <property type="match status" value="1"/>
</dbReference>
<dbReference type="Gene3D" id="3.40.630.30">
    <property type="match status" value="1"/>
</dbReference>
<reference evidence="5" key="1">
    <citation type="journal article" date="2007" name="Proc. Natl. Acad. Sci. U.S.A.">
        <title>Genome sequencing reveals complex secondary metabolome in the marine actinomycete Salinispora tropica.</title>
        <authorList>
            <person name="Udwary D.W."/>
            <person name="Zeigler L."/>
            <person name="Asolkar R.N."/>
            <person name="Singan V."/>
            <person name="Lapidus A."/>
            <person name="Fenical W."/>
            <person name="Jensen P.R."/>
            <person name="Moore B.S."/>
        </authorList>
    </citation>
    <scope>NUCLEOTIDE SEQUENCE [LARGE SCALE GENOMIC DNA]</scope>
    <source>
        <strain evidence="5">ATCC BAA-916 / DSM 44818 / CNB-440</strain>
    </source>
</reference>
<dbReference type="eggNOG" id="COG1247">
    <property type="taxonomic scope" value="Bacteria"/>
</dbReference>
<dbReference type="InterPro" id="IPR000182">
    <property type="entry name" value="GNAT_dom"/>
</dbReference>
<dbReference type="PROSITE" id="PS51186">
    <property type="entry name" value="GNAT"/>
    <property type="match status" value="1"/>
</dbReference>
<proteinExistence type="predicted"/>
<dbReference type="InterPro" id="IPR050832">
    <property type="entry name" value="Bact_Acetyltransf"/>
</dbReference>
<evidence type="ECO:0000313" key="4">
    <source>
        <dbReference type="EMBL" id="ABP56629.1"/>
    </source>
</evidence>
<dbReference type="SUPFAM" id="SSF55729">
    <property type="entry name" value="Acyl-CoA N-acyltransferases (Nat)"/>
    <property type="match status" value="1"/>
</dbReference>